<keyword evidence="11" id="KW-1185">Reference proteome</keyword>
<dbReference type="Proteomes" id="UP001168540">
    <property type="component" value="Unassembled WGS sequence"/>
</dbReference>
<evidence type="ECO:0000256" key="3">
    <source>
        <dbReference type="ARBA" id="ARBA00022741"/>
    </source>
</evidence>
<dbReference type="NCBIfam" id="TIGR00017">
    <property type="entry name" value="cmk"/>
    <property type="match status" value="1"/>
</dbReference>
<dbReference type="EC" id="2.7.4.25" evidence="8"/>
<dbReference type="SUPFAM" id="SSF52540">
    <property type="entry name" value="P-loop containing nucleoside triphosphate hydrolases"/>
    <property type="match status" value="1"/>
</dbReference>
<evidence type="ECO:0000313" key="11">
    <source>
        <dbReference type="Proteomes" id="UP001168540"/>
    </source>
</evidence>
<keyword evidence="2 8" id="KW-0808">Transferase</keyword>
<comment type="similarity">
    <text evidence="1 8">Belongs to the cytidylate kinase family. Type 1 subfamily.</text>
</comment>
<dbReference type="InterPro" id="IPR011994">
    <property type="entry name" value="Cytidylate_kinase_dom"/>
</dbReference>
<evidence type="ECO:0000256" key="7">
    <source>
        <dbReference type="ARBA" id="ARBA00048478"/>
    </source>
</evidence>
<keyword evidence="3 8" id="KW-0547">Nucleotide-binding</keyword>
<evidence type="ECO:0000313" key="10">
    <source>
        <dbReference type="EMBL" id="MDN0076458.1"/>
    </source>
</evidence>
<comment type="subcellular location">
    <subcellularLocation>
        <location evidence="8">Cytoplasm</location>
    </subcellularLocation>
</comment>
<evidence type="ECO:0000259" key="9">
    <source>
        <dbReference type="Pfam" id="PF02224"/>
    </source>
</evidence>
<evidence type="ECO:0000256" key="4">
    <source>
        <dbReference type="ARBA" id="ARBA00022777"/>
    </source>
</evidence>
<evidence type="ECO:0000256" key="8">
    <source>
        <dbReference type="HAMAP-Rule" id="MF_00238"/>
    </source>
</evidence>
<gene>
    <name evidence="8 10" type="primary">cmk</name>
    <name evidence="10" type="ORF">QU481_16435</name>
</gene>
<dbReference type="CDD" id="cd02020">
    <property type="entry name" value="CMPK"/>
    <property type="match status" value="1"/>
</dbReference>
<dbReference type="InterPro" id="IPR027417">
    <property type="entry name" value="P-loop_NTPase"/>
</dbReference>
<dbReference type="EMBL" id="JAUEDK010000033">
    <property type="protein sequence ID" value="MDN0076458.1"/>
    <property type="molecule type" value="Genomic_DNA"/>
</dbReference>
<proteinExistence type="inferred from homology"/>
<dbReference type="Pfam" id="PF02224">
    <property type="entry name" value="Cytidylate_kin"/>
    <property type="match status" value="1"/>
</dbReference>
<dbReference type="PANTHER" id="PTHR21299">
    <property type="entry name" value="CYTIDYLATE KINASE/PANTOATE-BETA-ALANINE LIGASE"/>
    <property type="match status" value="1"/>
</dbReference>
<evidence type="ECO:0000256" key="5">
    <source>
        <dbReference type="ARBA" id="ARBA00022840"/>
    </source>
</evidence>
<name>A0ABT7XRN4_9NEIS</name>
<organism evidence="10 11">
    <name type="scientific">Crenobacter oryzisoli</name>
    <dbReference type="NCBI Taxonomy" id="3056844"/>
    <lineage>
        <taxon>Bacteria</taxon>
        <taxon>Pseudomonadati</taxon>
        <taxon>Pseudomonadota</taxon>
        <taxon>Betaproteobacteria</taxon>
        <taxon>Neisseriales</taxon>
        <taxon>Neisseriaceae</taxon>
        <taxon>Crenobacter</taxon>
    </lineage>
</organism>
<comment type="catalytic activity">
    <reaction evidence="7 8">
        <text>CMP + ATP = CDP + ADP</text>
        <dbReference type="Rhea" id="RHEA:11600"/>
        <dbReference type="ChEBI" id="CHEBI:30616"/>
        <dbReference type="ChEBI" id="CHEBI:58069"/>
        <dbReference type="ChEBI" id="CHEBI:60377"/>
        <dbReference type="ChEBI" id="CHEBI:456216"/>
        <dbReference type="EC" id="2.7.4.25"/>
    </reaction>
</comment>
<keyword evidence="4 8" id="KW-0418">Kinase</keyword>
<feature type="domain" description="Cytidylate kinase" evidence="9">
    <location>
        <begin position="6"/>
        <end position="213"/>
    </location>
</feature>
<sequence length="222" mass="24063">MTVPVIAIDGPSASGKGTVAALVASRLGFHYLDSGALYRLTALYARLDEIELDDEEALAEAALTLPVEFRDSQVWLAGEDVSEEIRAEVIGMGASKIAALPAVRAALLERQRAFRQAPGLVTDGRDMGSVVFPDATLKIFLTASAEERADRRYKQLINKGESANLQQILDDIEARDARDAARPVAPLRQEPDAKRLDTTELTVDQAVETVLGWYQSLVVSGK</sequence>
<comment type="caution">
    <text evidence="10">The sequence shown here is derived from an EMBL/GenBank/DDBJ whole genome shotgun (WGS) entry which is preliminary data.</text>
</comment>
<feature type="binding site" evidence="8">
    <location>
        <begin position="10"/>
        <end position="18"/>
    </location>
    <ligand>
        <name>ATP</name>
        <dbReference type="ChEBI" id="CHEBI:30616"/>
    </ligand>
</feature>
<accession>A0ABT7XRN4</accession>
<dbReference type="RefSeq" id="WP_289831113.1">
    <property type="nucleotide sequence ID" value="NZ_JAUEDK010000033.1"/>
</dbReference>
<evidence type="ECO:0000256" key="1">
    <source>
        <dbReference type="ARBA" id="ARBA00009427"/>
    </source>
</evidence>
<reference evidence="10" key="1">
    <citation type="submission" date="2023-06" db="EMBL/GenBank/DDBJ databases">
        <authorList>
            <person name="Zhang S."/>
        </authorList>
    </citation>
    <scope>NUCLEOTIDE SEQUENCE</scope>
    <source>
        <strain evidence="10">SG2303</strain>
    </source>
</reference>
<protein>
    <recommendedName>
        <fullName evidence="8">Cytidylate kinase</fullName>
        <shortName evidence="8">CK</shortName>
        <ecNumber evidence="8">2.7.4.25</ecNumber>
    </recommendedName>
    <alternativeName>
        <fullName evidence="8">Cytidine monophosphate kinase</fullName>
        <shortName evidence="8">CMP kinase</shortName>
    </alternativeName>
</protein>
<dbReference type="InterPro" id="IPR003136">
    <property type="entry name" value="Cytidylate_kin"/>
</dbReference>
<comment type="catalytic activity">
    <reaction evidence="6 8">
        <text>dCMP + ATP = dCDP + ADP</text>
        <dbReference type="Rhea" id="RHEA:25094"/>
        <dbReference type="ChEBI" id="CHEBI:30616"/>
        <dbReference type="ChEBI" id="CHEBI:57566"/>
        <dbReference type="ChEBI" id="CHEBI:58593"/>
        <dbReference type="ChEBI" id="CHEBI:456216"/>
        <dbReference type="EC" id="2.7.4.25"/>
    </reaction>
</comment>
<evidence type="ECO:0000256" key="6">
    <source>
        <dbReference type="ARBA" id="ARBA00047615"/>
    </source>
</evidence>
<dbReference type="GO" id="GO:0016301">
    <property type="term" value="F:kinase activity"/>
    <property type="evidence" value="ECO:0007669"/>
    <property type="project" value="UniProtKB-KW"/>
</dbReference>
<dbReference type="HAMAP" id="MF_00238">
    <property type="entry name" value="Cytidyl_kinase_type1"/>
    <property type="match status" value="1"/>
</dbReference>
<keyword evidence="8" id="KW-0963">Cytoplasm</keyword>
<keyword evidence="5 8" id="KW-0067">ATP-binding</keyword>
<evidence type="ECO:0000256" key="2">
    <source>
        <dbReference type="ARBA" id="ARBA00022679"/>
    </source>
</evidence>
<dbReference type="PANTHER" id="PTHR21299:SF2">
    <property type="entry name" value="CYTIDYLATE KINASE"/>
    <property type="match status" value="1"/>
</dbReference>
<dbReference type="Gene3D" id="3.40.50.300">
    <property type="entry name" value="P-loop containing nucleotide triphosphate hydrolases"/>
    <property type="match status" value="1"/>
</dbReference>